<name>A0A090MCE6_9HYPO</name>
<dbReference type="AlphaFoldDB" id="A0A090MCE6"/>
<proteinExistence type="predicted"/>
<evidence type="ECO:0000256" key="1">
    <source>
        <dbReference type="SAM" id="MobiDB-lite"/>
    </source>
</evidence>
<reference evidence="2" key="1">
    <citation type="submission" date="2013-05" db="EMBL/GenBank/DDBJ databases">
        <title>Draft genome sequences of six wheat associated Fusarium spp. isolates.</title>
        <authorList>
            <person name="Moolhuijzen P.M."/>
            <person name="Manners J.M."/>
            <person name="Wilcox S."/>
            <person name="Bellgard M.I."/>
            <person name="Gardiner D.M."/>
        </authorList>
    </citation>
    <scope>NUCLEOTIDE SEQUENCE</scope>
    <source>
        <strain evidence="2">CS3069</strain>
    </source>
</reference>
<evidence type="ECO:0000313" key="2">
    <source>
        <dbReference type="EMBL" id="CEG04774.1"/>
    </source>
</evidence>
<organism evidence="2">
    <name type="scientific">Fusarium clavum</name>
    <dbReference type="NCBI Taxonomy" id="2594811"/>
    <lineage>
        <taxon>Eukaryota</taxon>
        <taxon>Fungi</taxon>
        <taxon>Dikarya</taxon>
        <taxon>Ascomycota</taxon>
        <taxon>Pezizomycotina</taxon>
        <taxon>Sordariomycetes</taxon>
        <taxon>Hypocreomycetidae</taxon>
        <taxon>Hypocreales</taxon>
        <taxon>Nectriaceae</taxon>
        <taxon>Fusarium</taxon>
        <taxon>Fusarium incarnatum-equiseti species complex</taxon>
    </lineage>
</organism>
<dbReference type="EMBL" id="CBMI010002043">
    <property type="protein sequence ID" value="CEG04774.1"/>
    <property type="molecule type" value="Genomic_DNA"/>
</dbReference>
<gene>
    <name evidence="2" type="ORF">BN850_0074840</name>
</gene>
<protein>
    <submittedName>
        <fullName evidence="2">WGS project CBMI000000000 data, contig CS3069_c002045</fullName>
    </submittedName>
</protein>
<feature type="region of interest" description="Disordered" evidence="1">
    <location>
        <begin position="28"/>
        <end position="50"/>
    </location>
</feature>
<sequence>MSTLNLLFDRLLLPLLPRSSISWLYSGSASGDDSDHRYKAPPRPLLPSERRQEWKPSTWYSGRKEVTHPFCLTSISTLMIDYVWPGGATPWPRQPVEDEAIGRPSKRAPVCCVSSKTRRTPAARVPLAGHLSLVSNFSSMTTLHERYSERASLIIMTCIFPFLGPDNQMIRSVENAENGALHPNCWTAFQAVMECDFQRWLVLDAPVGWDNKSRSTHGRRWRTAQIPKAENPGEFCGEIREDGSGRYTMKLWDGEPIYSMSYRSFQEPCKHDRGTRLAQTTSRK</sequence>
<comment type="caution">
    <text evidence="2">The sequence shown here is derived from an EMBL/GenBank/DDBJ whole genome shotgun (WGS) entry which is preliminary data.</text>
</comment>
<accession>A0A090MCE6</accession>